<dbReference type="Proteomes" id="UP000254889">
    <property type="component" value="Chromosome"/>
</dbReference>
<proteinExistence type="inferred from homology"/>
<dbReference type="EMBL" id="CP031417">
    <property type="protein sequence ID" value="AXK81068.1"/>
    <property type="molecule type" value="Genomic_DNA"/>
</dbReference>
<feature type="domain" description="Calcineurin-like phosphoesterase" evidence="5">
    <location>
        <begin position="3"/>
        <end position="221"/>
    </location>
</feature>
<dbReference type="InterPro" id="IPR004843">
    <property type="entry name" value="Calcineurin-like_PHP"/>
</dbReference>
<keyword evidence="1" id="KW-0479">Metal-binding</keyword>
<sequence length="293" mass="32309">MFTLAHLSDPHIPPLPEPTWQELLGKRVTGYINWRRKRRFIHDGAVLERLIDDLKRQAPDHIAVTGDLANIALAAEFARGRDWLEHLGSSRDVSLVPGNHDIYVPEAALFAARQWGSYMTDDAGTPGFPYVRKRGNIALIGVSSGVPTAPFLATGWIGTTQLTALAAQLETLKNEGFFRVVMIHHPPVTKAARHKQLLDASVFRQVISRHGAELILHGHDHLHMINWLYGPDETRVPAIGVPSASAVPGTDKDAAAYHLYVIDSQPGASRIELISRGVTAQGDVVEEKRMMVE</sequence>
<evidence type="ECO:0000256" key="1">
    <source>
        <dbReference type="ARBA" id="ARBA00022723"/>
    </source>
</evidence>
<protein>
    <submittedName>
        <fullName evidence="6">Metallophosphoesterase</fullName>
    </submittedName>
</protein>
<dbReference type="RefSeq" id="WP_115691328.1">
    <property type="nucleotide sequence ID" value="NZ_CP031417.1"/>
</dbReference>
<keyword evidence="3" id="KW-0408">Iron</keyword>
<evidence type="ECO:0000313" key="6">
    <source>
        <dbReference type="EMBL" id="AXK81068.1"/>
    </source>
</evidence>
<evidence type="ECO:0000256" key="2">
    <source>
        <dbReference type="ARBA" id="ARBA00022801"/>
    </source>
</evidence>
<gene>
    <name evidence="6" type="ORF">DW352_11425</name>
</gene>
<dbReference type="KEGG" id="ptaw:DW352_11425"/>
<dbReference type="Pfam" id="PF00149">
    <property type="entry name" value="Metallophos"/>
    <property type="match status" value="1"/>
</dbReference>
<dbReference type="OrthoDB" id="9794568at2"/>
<dbReference type="InterPro" id="IPR029052">
    <property type="entry name" value="Metallo-depent_PP-like"/>
</dbReference>
<dbReference type="InterPro" id="IPR050884">
    <property type="entry name" value="CNP_phosphodiesterase-III"/>
</dbReference>
<dbReference type="Gene3D" id="3.60.21.10">
    <property type="match status" value="1"/>
</dbReference>
<dbReference type="AlphaFoldDB" id="A0A345ZVX1"/>
<dbReference type="PANTHER" id="PTHR42988">
    <property type="entry name" value="PHOSPHOHYDROLASE"/>
    <property type="match status" value="1"/>
</dbReference>
<evidence type="ECO:0000256" key="3">
    <source>
        <dbReference type="ARBA" id="ARBA00023004"/>
    </source>
</evidence>
<accession>A0A345ZVX1</accession>
<reference evidence="6 7" key="1">
    <citation type="submission" date="2018-07" db="EMBL/GenBank/DDBJ databases">
        <authorList>
            <person name="Quirk P.G."/>
            <person name="Krulwich T.A."/>
        </authorList>
    </citation>
    <scope>NUCLEOTIDE SEQUENCE [LARGE SCALE GENOMIC DNA]</scope>
    <source>
        <strain evidence="6 7">CC-BB4</strain>
    </source>
</reference>
<keyword evidence="2" id="KW-0378">Hydrolase</keyword>
<dbReference type="SUPFAM" id="SSF56300">
    <property type="entry name" value="Metallo-dependent phosphatases"/>
    <property type="match status" value="1"/>
</dbReference>
<dbReference type="GO" id="GO:0016787">
    <property type="term" value="F:hydrolase activity"/>
    <property type="evidence" value="ECO:0007669"/>
    <property type="project" value="UniProtKB-KW"/>
</dbReference>
<comment type="similarity">
    <text evidence="4">Belongs to the cyclic nucleotide phosphodiesterase class-III family.</text>
</comment>
<evidence type="ECO:0000259" key="5">
    <source>
        <dbReference type="Pfam" id="PF00149"/>
    </source>
</evidence>
<keyword evidence="7" id="KW-1185">Reference proteome</keyword>
<organism evidence="6 7">
    <name type="scientific">Pseudolabrys taiwanensis</name>
    <dbReference type="NCBI Taxonomy" id="331696"/>
    <lineage>
        <taxon>Bacteria</taxon>
        <taxon>Pseudomonadati</taxon>
        <taxon>Pseudomonadota</taxon>
        <taxon>Alphaproteobacteria</taxon>
        <taxon>Hyphomicrobiales</taxon>
        <taxon>Xanthobacteraceae</taxon>
        <taxon>Pseudolabrys</taxon>
    </lineage>
</organism>
<evidence type="ECO:0000256" key="4">
    <source>
        <dbReference type="ARBA" id="ARBA00025742"/>
    </source>
</evidence>
<evidence type="ECO:0000313" key="7">
    <source>
        <dbReference type="Proteomes" id="UP000254889"/>
    </source>
</evidence>
<dbReference type="PANTHER" id="PTHR42988:SF2">
    <property type="entry name" value="CYCLIC NUCLEOTIDE PHOSPHODIESTERASE CBUA0032-RELATED"/>
    <property type="match status" value="1"/>
</dbReference>
<dbReference type="GO" id="GO:0046872">
    <property type="term" value="F:metal ion binding"/>
    <property type="evidence" value="ECO:0007669"/>
    <property type="project" value="UniProtKB-KW"/>
</dbReference>
<name>A0A345ZVX1_9HYPH</name>